<evidence type="ECO:0000259" key="4">
    <source>
        <dbReference type="PROSITE" id="PS50977"/>
    </source>
</evidence>
<comment type="caution">
    <text evidence="5">The sequence shown here is derived from an EMBL/GenBank/DDBJ whole genome shotgun (WGS) entry which is preliminary data.</text>
</comment>
<dbReference type="InterPro" id="IPR039532">
    <property type="entry name" value="TetR_C_Firmicutes"/>
</dbReference>
<dbReference type="GO" id="GO:0003677">
    <property type="term" value="F:DNA binding"/>
    <property type="evidence" value="ECO:0007669"/>
    <property type="project" value="UniProtKB-UniRule"/>
</dbReference>
<evidence type="ECO:0000313" key="5">
    <source>
        <dbReference type="EMBL" id="PYZ96659.1"/>
    </source>
</evidence>
<dbReference type="InterPro" id="IPR009057">
    <property type="entry name" value="Homeodomain-like_sf"/>
</dbReference>
<name>A0A2W0HIN3_9BACI</name>
<dbReference type="Proteomes" id="UP000248066">
    <property type="component" value="Unassembled WGS sequence"/>
</dbReference>
<dbReference type="InterPro" id="IPR001647">
    <property type="entry name" value="HTH_TetR"/>
</dbReference>
<reference evidence="5 6" key="1">
    <citation type="submission" date="2017-10" db="EMBL/GenBank/DDBJ databases">
        <title>Bacillus sp. nov., a halophilic bacterium isolated from a Yangshapao Lake.</title>
        <authorList>
            <person name="Wang H."/>
        </authorList>
    </citation>
    <scope>NUCLEOTIDE SEQUENCE [LARGE SCALE GENOMIC DNA]</scope>
    <source>
        <strain evidence="5 6">YSP-3</strain>
    </source>
</reference>
<keyword evidence="2 3" id="KW-0238">DNA-binding</keyword>
<dbReference type="Pfam" id="PF14278">
    <property type="entry name" value="TetR_C_8"/>
    <property type="match status" value="1"/>
</dbReference>
<evidence type="ECO:0000256" key="2">
    <source>
        <dbReference type="ARBA" id="ARBA00023125"/>
    </source>
</evidence>
<dbReference type="RefSeq" id="WP_110520582.1">
    <property type="nucleotide sequence ID" value="NZ_PDOF01000002.1"/>
</dbReference>
<dbReference type="PROSITE" id="PS50977">
    <property type="entry name" value="HTH_TETR_2"/>
    <property type="match status" value="1"/>
</dbReference>
<protein>
    <submittedName>
        <fullName evidence="5">TetR family transcriptional regulator</fullName>
    </submittedName>
</protein>
<dbReference type="Gene3D" id="1.10.357.10">
    <property type="entry name" value="Tetracycline Repressor, domain 2"/>
    <property type="match status" value="1"/>
</dbReference>
<dbReference type="SUPFAM" id="SSF46689">
    <property type="entry name" value="Homeodomain-like"/>
    <property type="match status" value="1"/>
</dbReference>
<accession>A0A2W0HIN3</accession>
<dbReference type="PANTHER" id="PTHR43479:SF11">
    <property type="entry name" value="ACREF_ENVCD OPERON REPRESSOR-RELATED"/>
    <property type="match status" value="1"/>
</dbReference>
<dbReference type="AlphaFoldDB" id="A0A2W0HIN3"/>
<dbReference type="EMBL" id="PDOF01000002">
    <property type="protein sequence ID" value="PYZ96659.1"/>
    <property type="molecule type" value="Genomic_DNA"/>
</dbReference>
<feature type="DNA-binding region" description="H-T-H motif" evidence="3">
    <location>
        <begin position="32"/>
        <end position="51"/>
    </location>
</feature>
<dbReference type="InterPro" id="IPR050624">
    <property type="entry name" value="HTH-type_Tx_Regulator"/>
</dbReference>
<organism evidence="5 6">
    <name type="scientific">Alteribacter lacisalsi</name>
    <dbReference type="NCBI Taxonomy" id="2045244"/>
    <lineage>
        <taxon>Bacteria</taxon>
        <taxon>Bacillati</taxon>
        <taxon>Bacillota</taxon>
        <taxon>Bacilli</taxon>
        <taxon>Bacillales</taxon>
        <taxon>Bacillaceae</taxon>
        <taxon>Alteribacter</taxon>
    </lineage>
</organism>
<keyword evidence="6" id="KW-1185">Reference proteome</keyword>
<evidence type="ECO:0000313" key="6">
    <source>
        <dbReference type="Proteomes" id="UP000248066"/>
    </source>
</evidence>
<dbReference type="OrthoDB" id="9810250at2"/>
<evidence type="ECO:0000256" key="1">
    <source>
        <dbReference type="ARBA" id="ARBA00022491"/>
    </source>
</evidence>
<feature type="domain" description="HTH tetR-type" evidence="4">
    <location>
        <begin position="9"/>
        <end position="69"/>
    </location>
</feature>
<dbReference type="PANTHER" id="PTHR43479">
    <property type="entry name" value="ACREF/ENVCD OPERON REPRESSOR-RELATED"/>
    <property type="match status" value="1"/>
</dbReference>
<gene>
    <name evidence="5" type="ORF">CR205_13240</name>
</gene>
<sequence>MKKNPAITAQTRQNLTDAFWQFYITKRIEKITIKEITKKAGYNRSTFYEYFTDVYDVLEQLENNLISKLQEMPMQQLSSSGDPFPLEALVRLYSDHSQYLAVLLGDHGDPAFQRRIKASIKPLMKETLVVQGAKDGIELDYTLEYALSAMIGILSYWFNQENAPSIEDLTALLGELSSDGVIGKLMGLRE</sequence>
<keyword evidence="1" id="KW-0678">Repressor</keyword>
<evidence type="ECO:0000256" key="3">
    <source>
        <dbReference type="PROSITE-ProRule" id="PRU00335"/>
    </source>
</evidence>
<proteinExistence type="predicted"/>